<dbReference type="EC" id="4.4.1.8" evidence="11"/>
<evidence type="ECO:0000256" key="4">
    <source>
        <dbReference type="ARBA" id="ARBA00023239"/>
    </source>
</evidence>
<protein>
    <submittedName>
        <fullName evidence="11">Cystathionine beta-lyase</fullName>
        <ecNumber evidence="11">4.4.1.8</ecNumber>
    </submittedName>
</protein>
<feature type="region of interest" description="Disordered" evidence="10">
    <location>
        <begin position="1"/>
        <end position="55"/>
    </location>
</feature>
<dbReference type="PROSITE" id="PS00868">
    <property type="entry name" value="CYS_MET_METAB_PP"/>
    <property type="match status" value="1"/>
</dbReference>
<dbReference type="PIRSF" id="PIRSF001434">
    <property type="entry name" value="CGS"/>
    <property type="match status" value="1"/>
</dbReference>
<organism evidence="11 12">
    <name type="scientific">Paenirhodobacter hankyongi</name>
    <dbReference type="NCBI Taxonomy" id="2294033"/>
    <lineage>
        <taxon>Bacteria</taxon>
        <taxon>Pseudomonadati</taxon>
        <taxon>Pseudomonadota</taxon>
        <taxon>Alphaproteobacteria</taxon>
        <taxon>Rhodobacterales</taxon>
        <taxon>Rhodobacter group</taxon>
        <taxon>Paenirhodobacter</taxon>
    </lineage>
</organism>
<dbReference type="PANTHER" id="PTHR43500">
    <property type="entry name" value="CYSTATHIONINE BETA-LYASE-RELATED"/>
    <property type="match status" value="1"/>
</dbReference>
<dbReference type="PANTHER" id="PTHR43500:SF1">
    <property type="entry name" value="CYSTATHIONINE BETA-LYASE-RELATED"/>
    <property type="match status" value="1"/>
</dbReference>
<dbReference type="NCBIfam" id="TIGR01324">
    <property type="entry name" value="cysta_beta_ly_B"/>
    <property type="match status" value="1"/>
</dbReference>
<evidence type="ECO:0000256" key="9">
    <source>
        <dbReference type="RuleBase" id="RU362118"/>
    </source>
</evidence>
<dbReference type="InterPro" id="IPR006233">
    <property type="entry name" value="Cys_b_lyase_bac"/>
</dbReference>
<accession>A0A421BIV6</accession>
<dbReference type="FunFam" id="3.40.640.10:FF:000046">
    <property type="entry name" value="Cystathionine gamma-lyase"/>
    <property type="match status" value="1"/>
</dbReference>
<comment type="cofactor">
    <cofactor evidence="1 9">
        <name>pyridoxal 5'-phosphate</name>
        <dbReference type="ChEBI" id="CHEBI:597326"/>
    </cofactor>
</comment>
<feature type="modified residue" description="N6-(pyridoxal phosphate)lysine" evidence="8">
    <location>
        <position position="260"/>
    </location>
</feature>
<dbReference type="GO" id="GO:0019346">
    <property type="term" value="P:transsulfuration"/>
    <property type="evidence" value="ECO:0007669"/>
    <property type="project" value="InterPro"/>
</dbReference>
<evidence type="ECO:0000256" key="1">
    <source>
        <dbReference type="ARBA" id="ARBA00001933"/>
    </source>
</evidence>
<evidence type="ECO:0000256" key="8">
    <source>
        <dbReference type="PIRSR" id="PIRSR001434-2"/>
    </source>
</evidence>
<keyword evidence="12" id="KW-1185">Reference proteome</keyword>
<dbReference type="GO" id="GO:0047804">
    <property type="term" value="F:cysteine-S-conjugate beta-lyase activity"/>
    <property type="evidence" value="ECO:0007669"/>
    <property type="project" value="UniProtKB-EC"/>
</dbReference>
<proteinExistence type="inferred from homology"/>
<sequence>MQSAADDPAPALSRTRSGGLSPRARHAGRPRRSRAHPSATSHDHSGQHRRSDERTVFVKIDTLAVTAGRHPFAYGGTVSPPVDRAATRIFPDLDAITRAHSTGKLSDFLGSRGPDQAAEAVAALEGPEAVVTLTSSGMSALTATFLTVLRQGDHLVLPDSVFGPTREVAENLLARLGITCSYYPPLASAAEFRAVLRPETRLVLTESPGSNTFEVQDIPMIVANAHAAGALVAIDNSWATPVFFRPLDFGIDFSISAATKYLAGHSDLILGTIATRADWAKPVQDMLRLMGDTPGADDAWLLARGLRTLPLRMRQHDASTRRVLAALSGRPSVRRLLHPTQPDCPGHAFWRRDFSGASGLFGLLMDPMPDETLNTFLAALELFKLGYSWGGFESLILPVAPDPARKLLSSPEGTLLRLHVGLEDPDDLIADLDRAFQVLKKD</sequence>
<comment type="similarity">
    <text evidence="2 9">Belongs to the trans-sulfuration enzymes family.</text>
</comment>
<evidence type="ECO:0000313" key="12">
    <source>
        <dbReference type="Proteomes" id="UP000279673"/>
    </source>
</evidence>
<feature type="compositionally biased region" description="Basic residues" evidence="10">
    <location>
        <begin position="23"/>
        <end position="35"/>
    </location>
</feature>
<evidence type="ECO:0000313" key="11">
    <source>
        <dbReference type="EMBL" id="RLL61424.1"/>
    </source>
</evidence>
<dbReference type="AlphaFoldDB" id="A0A421BIV6"/>
<dbReference type="GO" id="GO:0030170">
    <property type="term" value="F:pyridoxal phosphate binding"/>
    <property type="evidence" value="ECO:0007669"/>
    <property type="project" value="InterPro"/>
</dbReference>
<dbReference type="SUPFAM" id="SSF53383">
    <property type="entry name" value="PLP-dependent transferases"/>
    <property type="match status" value="1"/>
</dbReference>
<evidence type="ECO:0000256" key="3">
    <source>
        <dbReference type="ARBA" id="ARBA00022898"/>
    </source>
</evidence>
<dbReference type="InterPro" id="IPR015424">
    <property type="entry name" value="PyrdxlP-dep_Trfase"/>
</dbReference>
<dbReference type="Pfam" id="PF01053">
    <property type="entry name" value="Cys_Met_Meta_PP"/>
    <property type="match status" value="1"/>
</dbReference>
<evidence type="ECO:0000256" key="10">
    <source>
        <dbReference type="SAM" id="MobiDB-lite"/>
    </source>
</evidence>
<dbReference type="InterPro" id="IPR000277">
    <property type="entry name" value="Cys/Met-Metab_PyrdxlP-dep_enz"/>
</dbReference>
<name>A0A421BIV6_9RHOB</name>
<comment type="pathway">
    <text evidence="5">Amino-acid biosynthesis; L-methionine biosynthesis via de novo pathway; L-homocysteine from L-cystathionine: step 1/1.</text>
</comment>
<comment type="catalytic activity">
    <reaction evidence="7">
        <text>an S-substituted L-cysteine + H2O = a thiol + pyruvate + NH4(+)</text>
        <dbReference type="Rhea" id="RHEA:18121"/>
        <dbReference type="ChEBI" id="CHEBI:15361"/>
        <dbReference type="ChEBI" id="CHEBI:15377"/>
        <dbReference type="ChEBI" id="CHEBI:28938"/>
        <dbReference type="ChEBI" id="CHEBI:29256"/>
        <dbReference type="ChEBI" id="CHEBI:58717"/>
        <dbReference type="EC" id="4.4.1.13"/>
    </reaction>
</comment>
<reference evidence="11 12" key="1">
    <citation type="submission" date="2018-10" db="EMBL/GenBank/DDBJ databases">
        <title>Rhodobacter sp . BO-81.</title>
        <authorList>
            <person name="Im W.T."/>
        </authorList>
    </citation>
    <scope>NUCLEOTIDE SEQUENCE [LARGE SCALE GENOMIC DNA]</scope>
    <source>
        <strain evidence="11 12">BO-81</strain>
    </source>
</reference>
<keyword evidence="3 8" id="KW-0663">Pyridoxal phosphate</keyword>
<comment type="caution">
    <text evidence="11">The sequence shown here is derived from an EMBL/GenBank/DDBJ whole genome shotgun (WGS) entry which is preliminary data.</text>
</comment>
<dbReference type="InterPro" id="IPR015422">
    <property type="entry name" value="PyrdxlP-dep_Trfase_small"/>
</dbReference>
<evidence type="ECO:0000256" key="7">
    <source>
        <dbReference type="ARBA" id="ARBA00047625"/>
    </source>
</evidence>
<feature type="compositionally biased region" description="Basic and acidic residues" evidence="10">
    <location>
        <begin position="41"/>
        <end position="55"/>
    </location>
</feature>
<dbReference type="GO" id="GO:0019450">
    <property type="term" value="P:L-cysteine catabolic process to pyruvate"/>
    <property type="evidence" value="ECO:0007669"/>
    <property type="project" value="TreeGrafter"/>
</dbReference>
<dbReference type="Proteomes" id="UP000279673">
    <property type="component" value="Unassembled WGS sequence"/>
</dbReference>
<dbReference type="EMBL" id="RCHI01000033">
    <property type="protein sequence ID" value="RLL61424.1"/>
    <property type="molecule type" value="Genomic_DNA"/>
</dbReference>
<dbReference type="Gene3D" id="3.90.1150.10">
    <property type="entry name" value="Aspartate Aminotransferase, domain 1"/>
    <property type="match status" value="1"/>
</dbReference>
<dbReference type="InterPro" id="IPR015421">
    <property type="entry name" value="PyrdxlP-dep_Trfase_major"/>
</dbReference>
<comment type="catalytic activity">
    <reaction evidence="6">
        <text>L,L-cystathionine + H2O = L-homocysteine + pyruvate + NH4(+)</text>
        <dbReference type="Rhea" id="RHEA:13965"/>
        <dbReference type="ChEBI" id="CHEBI:15361"/>
        <dbReference type="ChEBI" id="CHEBI:15377"/>
        <dbReference type="ChEBI" id="CHEBI:28938"/>
        <dbReference type="ChEBI" id="CHEBI:58161"/>
        <dbReference type="ChEBI" id="CHEBI:58199"/>
    </reaction>
</comment>
<keyword evidence="4 11" id="KW-0456">Lyase</keyword>
<dbReference type="Gene3D" id="3.40.640.10">
    <property type="entry name" value="Type I PLP-dependent aspartate aminotransferase-like (Major domain)"/>
    <property type="match status" value="1"/>
</dbReference>
<dbReference type="InterPro" id="IPR054542">
    <property type="entry name" value="Cys_met_metab_PP"/>
</dbReference>
<evidence type="ECO:0000256" key="6">
    <source>
        <dbReference type="ARBA" id="ARBA00047517"/>
    </source>
</evidence>
<gene>
    <name evidence="11" type="primary">metC</name>
    <name evidence="11" type="ORF">DYS74_18110</name>
</gene>
<evidence type="ECO:0000256" key="5">
    <source>
        <dbReference type="ARBA" id="ARBA00046315"/>
    </source>
</evidence>
<evidence type="ECO:0000256" key="2">
    <source>
        <dbReference type="ARBA" id="ARBA00009077"/>
    </source>
</evidence>